<sequence length="36" mass="4039">MEEAFANIEEGHALMDEGNEMGAALRYYQAFLSCAR</sequence>
<keyword evidence="2" id="KW-1185">Reference proteome</keyword>
<reference evidence="1" key="1">
    <citation type="submission" date="2022-07" db="EMBL/GenBank/DDBJ databases">
        <title>Genome analysis of Parmales, a sister group of diatoms, reveals the evolutionary specialization of diatoms from phago-mixotrophs to photoautotrophs.</title>
        <authorList>
            <person name="Ban H."/>
            <person name="Sato S."/>
            <person name="Yoshikawa S."/>
            <person name="Kazumasa Y."/>
            <person name="Nakamura Y."/>
            <person name="Ichinomiya M."/>
            <person name="Saitoh K."/>
            <person name="Sato N."/>
            <person name="Blanc-Mathieu R."/>
            <person name="Endo H."/>
            <person name="Kuwata A."/>
            <person name="Ogata H."/>
        </authorList>
    </citation>
    <scope>NUCLEOTIDE SEQUENCE</scope>
</reference>
<feature type="non-terminal residue" evidence="1">
    <location>
        <position position="36"/>
    </location>
</feature>
<evidence type="ECO:0000313" key="2">
    <source>
        <dbReference type="Proteomes" id="UP001165082"/>
    </source>
</evidence>
<protein>
    <submittedName>
        <fullName evidence="1">Uncharacterized protein</fullName>
    </submittedName>
</protein>
<dbReference type="AlphaFoldDB" id="A0A9W7L2T0"/>
<evidence type="ECO:0000313" key="1">
    <source>
        <dbReference type="EMBL" id="GMI22305.1"/>
    </source>
</evidence>
<comment type="caution">
    <text evidence="1">The sequence shown here is derived from an EMBL/GenBank/DDBJ whole genome shotgun (WGS) entry which is preliminary data.</text>
</comment>
<proteinExistence type="predicted"/>
<accession>A0A9W7L2T0</accession>
<organism evidence="1 2">
    <name type="scientific">Triparma retinervis</name>
    <dbReference type="NCBI Taxonomy" id="2557542"/>
    <lineage>
        <taxon>Eukaryota</taxon>
        <taxon>Sar</taxon>
        <taxon>Stramenopiles</taxon>
        <taxon>Ochrophyta</taxon>
        <taxon>Bolidophyceae</taxon>
        <taxon>Parmales</taxon>
        <taxon>Triparmaceae</taxon>
        <taxon>Triparma</taxon>
    </lineage>
</organism>
<dbReference type="EMBL" id="BRXZ01006944">
    <property type="protein sequence ID" value="GMI22305.1"/>
    <property type="molecule type" value="Genomic_DNA"/>
</dbReference>
<dbReference type="Proteomes" id="UP001165082">
    <property type="component" value="Unassembled WGS sequence"/>
</dbReference>
<name>A0A9W7L2T0_9STRA</name>
<gene>
    <name evidence="1" type="ORF">TrRE_jg12884</name>
</gene>